<dbReference type="AlphaFoldDB" id="A0AAD7WZ69"/>
<feature type="region of interest" description="Disordered" evidence="1">
    <location>
        <begin position="78"/>
        <end position="116"/>
    </location>
</feature>
<comment type="caution">
    <text evidence="2">The sequence shown here is derived from an EMBL/GenBank/DDBJ whole genome shotgun (WGS) entry which is preliminary data.</text>
</comment>
<gene>
    <name evidence="2" type="ORF">AAFF_G00038290</name>
</gene>
<organism evidence="2 3">
    <name type="scientific">Aldrovandia affinis</name>
    <dbReference type="NCBI Taxonomy" id="143900"/>
    <lineage>
        <taxon>Eukaryota</taxon>
        <taxon>Metazoa</taxon>
        <taxon>Chordata</taxon>
        <taxon>Craniata</taxon>
        <taxon>Vertebrata</taxon>
        <taxon>Euteleostomi</taxon>
        <taxon>Actinopterygii</taxon>
        <taxon>Neopterygii</taxon>
        <taxon>Teleostei</taxon>
        <taxon>Notacanthiformes</taxon>
        <taxon>Halosauridae</taxon>
        <taxon>Aldrovandia</taxon>
    </lineage>
</organism>
<accession>A0AAD7WZ69</accession>
<proteinExistence type="predicted"/>
<protein>
    <submittedName>
        <fullName evidence="2">Uncharacterized protein</fullName>
    </submittedName>
</protein>
<evidence type="ECO:0000313" key="2">
    <source>
        <dbReference type="EMBL" id="KAJ8414627.1"/>
    </source>
</evidence>
<evidence type="ECO:0000313" key="3">
    <source>
        <dbReference type="Proteomes" id="UP001221898"/>
    </source>
</evidence>
<keyword evidence="3" id="KW-1185">Reference proteome</keyword>
<reference evidence="2" key="1">
    <citation type="journal article" date="2023" name="Science">
        <title>Genome structures resolve the early diversification of teleost fishes.</title>
        <authorList>
            <person name="Parey E."/>
            <person name="Louis A."/>
            <person name="Montfort J."/>
            <person name="Bouchez O."/>
            <person name="Roques C."/>
            <person name="Iampietro C."/>
            <person name="Lluch J."/>
            <person name="Castinel A."/>
            <person name="Donnadieu C."/>
            <person name="Desvignes T."/>
            <person name="Floi Bucao C."/>
            <person name="Jouanno E."/>
            <person name="Wen M."/>
            <person name="Mejri S."/>
            <person name="Dirks R."/>
            <person name="Jansen H."/>
            <person name="Henkel C."/>
            <person name="Chen W.J."/>
            <person name="Zahm M."/>
            <person name="Cabau C."/>
            <person name="Klopp C."/>
            <person name="Thompson A.W."/>
            <person name="Robinson-Rechavi M."/>
            <person name="Braasch I."/>
            <person name="Lecointre G."/>
            <person name="Bobe J."/>
            <person name="Postlethwait J.H."/>
            <person name="Berthelot C."/>
            <person name="Roest Crollius H."/>
            <person name="Guiguen Y."/>
        </authorList>
    </citation>
    <scope>NUCLEOTIDE SEQUENCE</scope>
    <source>
        <strain evidence="2">NC1722</strain>
    </source>
</reference>
<sequence length="150" mass="15861">MTSTHKRNRVCRLRALTRAGARQQSGRRAGGACSTGLQPRILQLNTEGLTTSKIISCLAVSQTPGQVISIVTALRPHCRPSVSSSGPSSGLSSHSPSVPRPCSTPGERALVGRRSTLAHPLLQKGQLCVSPQCTLSQLAPHQRSPVQKRG</sequence>
<name>A0AAD7WZ69_9TELE</name>
<evidence type="ECO:0000256" key="1">
    <source>
        <dbReference type="SAM" id="MobiDB-lite"/>
    </source>
</evidence>
<dbReference type="Proteomes" id="UP001221898">
    <property type="component" value="Unassembled WGS sequence"/>
</dbReference>
<feature type="compositionally biased region" description="Low complexity" evidence="1">
    <location>
        <begin position="80"/>
        <end position="97"/>
    </location>
</feature>
<dbReference type="EMBL" id="JAINUG010000012">
    <property type="protein sequence ID" value="KAJ8414627.1"/>
    <property type="molecule type" value="Genomic_DNA"/>
</dbReference>